<keyword evidence="2" id="KW-0645">Protease</keyword>
<organism evidence="2 3">
    <name type="scientific">Rhodococcus xishaensis</name>
    <dbReference type="NCBI Taxonomy" id="2487364"/>
    <lineage>
        <taxon>Bacteria</taxon>
        <taxon>Bacillati</taxon>
        <taxon>Actinomycetota</taxon>
        <taxon>Actinomycetes</taxon>
        <taxon>Mycobacteriales</taxon>
        <taxon>Nocardiaceae</taxon>
        <taxon>Rhodococcus</taxon>
    </lineage>
</organism>
<reference evidence="2 3" key="1">
    <citation type="submission" date="2018-11" db="EMBL/GenBank/DDBJ databases">
        <title>Rhodococcus spongicola sp. nov. and Rhodococcus xishaensis sp. nov. from marine sponges.</title>
        <authorList>
            <person name="Li L."/>
            <person name="Lin H.W."/>
        </authorList>
    </citation>
    <scope>NUCLEOTIDE SEQUENCE [LARGE SCALE GENOMIC DNA]</scope>
    <source>
        <strain evidence="2 3">LHW51113</strain>
    </source>
</reference>
<evidence type="ECO:0000256" key="1">
    <source>
        <dbReference type="SAM" id="SignalP"/>
    </source>
</evidence>
<evidence type="ECO:0000313" key="3">
    <source>
        <dbReference type="Proteomes" id="UP000283479"/>
    </source>
</evidence>
<protein>
    <submittedName>
        <fullName evidence="2">Protease</fullName>
    </submittedName>
</protein>
<dbReference type="OrthoDB" id="4151186at2"/>
<proteinExistence type="predicted"/>
<comment type="caution">
    <text evidence="2">The sequence shown here is derived from an EMBL/GenBank/DDBJ whole genome shotgun (WGS) entry which is preliminary data.</text>
</comment>
<dbReference type="GO" id="GO:0006508">
    <property type="term" value="P:proteolysis"/>
    <property type="evidence" value="ECO:0007669"/>
    <property type="project" value="UniProtKB-KW"/>
</dbReference>
<keyword evidence="3" id="KW-1185">Reference proteome</keyword>
<dbReference type="AlphaFoldDB" id="A0A438ARI4"/>
<name>A0A438ARI4_9NOCA</name>
<dbReference type="InterPro" id="IPR035070">
    <property type="entry name" value="Streptogrisin_prodomain"/>
</dbReference>
<dbReference type="Gene3D" id="2.40.10.10">
    <property type="entry name" value="Trypsin-like serine proteases"/>
    <property type="match status" value="2"/>
</dbReference>
<dbReference type="Proteomes" id="UP000283479">
    <property type="component" value="Unassembled WGS sequence"/>
</dbReference>
<dbReference type="Gene3D" id="3.30.300.50">
    <property type="match status" value="1"/>
</dbReference>
<dbReference type="InterPro" id="IPR018114">
    <property type="entry name" value="TRYPSIN_HIS"/>
</dbReference>
<dbReference type="PROSITE" id="PS00135">
    <property type="entry name" value="TRYPSIN_SER"/>
    <property type="match status" value="1"/>
</dbReference>
<dbReference type="RefSeq" id="WP_127955210.1">
    <property type="nucleotide sequence ID" value="NZ_RKLO01000005.1"/>
</dbReference>
<keyword evidence="1" id="KW-0732">Signal</keyword>
<gene>
    <name evidence="2" type="ORF">EGT50_13895</name>
</gene>
<dbReference type="EMBL" id="RKLO01000005">
    <property type="protein sequence ID" value="RVW01305.1"/>
    <property type="molecule type" value="Genomic_DNA"/>
</dbReference>
<sequence>MRISLAPRAAVQLLARRVAAVGSSALLLAVPVAASAQAEPSGTSTSGTPSTQVSQLSAAELPADMVEAITRDLKISPQEYLDRAARAQELNSYATDFRAARPEEFSGAWMDGDGYPVVAVTTTAAAKTATLDGYRTQMAPVSAEGLERSLADFNRWVSQLPGQIASQIGPASIDFLNSQIVVDIANSPLGRSIDLPTLIADIKVQLKAPGPVPVERVPMGGDTYVTFPENPASTTPDEVGVCSFGFSSTDRHGNAINISAGHCDPAPGTGTEVYVPTSANIAEVVQVGSFEHSQLGGPEALDYSLIRLNDTGVRAGLDRPVIRGAGGSTLTVTGTAVPVVGAPICKSGEASGFTCGVVTYDRVEAELMTFDEDETHTVYGFAGSACTLAGDSGGAIVTGTLALGITSGSNSAVAPSCTAANLVLSFDGGTSSLGIPIQSILNAADNSSGGGFGSGLTVRTGTARD</sequence>
<dbReference type="InterPro" id="IPR033116">
    <property type="entry name" value="TRYPSIN_SER"/>
</dbReference>
<feature type="signal peptide" evidence="1">
    <location>
        <begin position="1"/>
        <end position="38"/>
    </location>
</feature>
<dbReference type="InterPro" id="IPR043504">
    <property type="entry name" value="Peptidase_S1_PA_chymotrypsin"/>
</dbReference>
<evidence type="ECO:0000313" key="2">
    <source>
        <dbReference type="EMBL" id="RVW01305.1"/>
    </source>
</evidence>
<feature type="chain" id="PRO_5039577250" evidence="1">
    <location>
        <begin position="39"/>
        <end position="465"/>
    </location>
</feature>
<dbReference type="CDD" id="cd21112">
    <property type="entry name" value="alphaLP-like"/>
    <property type="match status" value="1"/>
</dbReference>
<accession>A0A438ARI4</accession>
<dbReference type="SUPFAM" id="SSF50494">
    <property type="entry name" value="Trypsin-like serine proteases"/>
    <property type="match status" value="1"/>
</dbReference>
<dbReference type="PROSITE" id="PS00134">
    <property type="entry name" value="TRYPSIN_HIS"/>
    <property type="match status" value="1"/>
</dbReference>
<keyword evidence="2" id="KW-0378">Hydrolase</keyword>
<dbReference type="InterPro" id="IPR009003">
    <property type="entry name" value="Peptidase_S1_PA"/>
</dbReference>
<dbReference type="GO" id="GO:0004252">
    <property type="term" value="F:serine-type endopeptidase activity"/>
    <property type="evidence" value="ECO:0007669"/>
    <property type="project" value="InterPro"/>
</dbReference>